<feature type="compositionally biased region" description="Low complexity" evidence="3">
    <location>
        <begin position="126"/>
        <end position="141"/>
    </location>
</feature>
<keyword evidence="5" id="KW-0012">Acyltransferase</keyword>
<feature type="compositionally biased region" description="Low complexity" evidence="3">
    <location>
        <begin position="61"/>
        <end position="77"/>
    </location>
</feature>
<evidence type="ECO:0000256" key="1">
    <source>
        <dbReference type="ARBA" id="ARBA00023242"/>
    </source>
</evidence>
<feature type="region of interest" description="Disordered" evidence="3">
    <location>
        <begin position="46"/>
        <end position="281"/>
    </location>
</feature>
<dbReference type="AlphaFoldDB" id="A0AAE0WM18"/>
<comment type="caution">
    <text evidence="5">The sequence shown here is derived from an EMBL/GenBank/DDBJ whole genome shotgun (WGS) entry which is preliminary data.</text>
</comment>
<comment type="subcellular location">
    <subcellularLocation>
        <location evidence="2">Nucleus</location>
    </subcellularLocation>
</comment>
<reference evidence="5" key="1">
    <citation type="submission" date="2023-07" db="EMBL/GenBank/DDBJ databases">
        <title>Black Yeasts Isolated from many extreme environments.</title>
        <authorList>
            <person name="Coleine C."/>
            <person name="Stajich J.E."/>
            <person name="Selbmann L."/>
        </authorList>
    </citation>
    <scope>NUCLEOTIDE SEQUENCE</scope>
    <source>
        <strain evidence="5">CCFEE 5485</strain>
    </source>
</reference>
<dbReference type="EMBL" id="JAUTXT010000021">
    <property type="protein sequence ID" value="KAK3674145.1"/>
    <property type="molecule type" value="Genomic_DNA"/>
</dbReference>
<feature type="compositionally biased region" description="Basic and acidic residues" evidence="3">
    <location>
        <begin position="199"/>
        <end position="211"/>
    </location>
</feature>
<dbReference type="InterPro" id="IPR015947">
    <property type="entry name" value="PUA-like_sf"/>
</dbReference>
<protein>
    <submittedName>
        <fullName evidence="5">Ubiquitin-like with PHD and RING finger domains 2</fullName>
        <ecNumber evidence="5">2.3.2.27</ecNumber>
    </submittedName>
</protein>
<dbReference type="InterPro" id="IPR045134">
    <property type="entry name" value="UHRF1/2-like"/>
</dbReference>
<keyword evidence="5" id="KW-0808">Transferase</keyword>
<dbReference type="SUPFAM" id="SSF88697">
    <property type="entry name" value="PUA domain-like"/>
    <property type="match status" value="1"/>
</dbReference>
<keyword evidence="6" id="KW-1185">Reference proteome</keyword>
<evidence type="ECO:0000313" key="5">
    <source>
        <dbReference type="EMBL" id="KAK3674145.1"/>
    </source>
</evidence>
<dbReference type="GO" id="GO:0061630">
    <property type="term" value="F:ubiquitin protein ligase activity"/>
    <property type="evidence" value="ECO:0007669"/>
    <property type="project" value="UniProtKB-EC"/>
</dbReference>
<organism evidence="5 6">
    <name type="scientific">Recurvomyces mirabilis</name>
    <dbReference type="NCBI Taxonomy" id="574656"/>
    <lineage>
        <taxon>Eukaryota</taxon>
        <taxon>Fungi</taxon>
        <taxon>Dikarya</taxon>
        <taxon>Ascomycota</taxon>
        <taxon>Pezizomycotina</taxon>
        <taxon>Dothideomycetes</taxon>
        <taxon>Dothideomycetidae</taxon>
        <taxon>Mycosphaerellales</taxon>
        <taxon>Teratosphaeriaceae</taxon>
        <taxon>Recurvomyces</taxon>
    </lineage>
</organism>
<dbReference type="PROSITE" id="PS51015">
    <property type="entry name" value="YDG"/>
    <property type="match status" value="1"/>
</dbReference>
<evidence type="ECO:0000256" key="2">
    <source>
        <dbReference type="PROSITE-ProRule" id="PRU00358"/>
    </source>
</evidence>
<proteinExistence type="predicted"/>
<dbReference type="PANTHER" id="PTHR14140">
    <property type="entry name" value="E3 UBIQUITIN-PROTEIN LIGASE UHRF-RELATED"/>
    <property type="match status" value="1"/>
</dbReference>
<dbReference type="PANTHER" id="PTHR14140:SF27">
    <property type="entry name" value="OS04G0289800 PROTEIN"/>
    <property type="match status" value="1"/>
</dbReference>
<feature type="compositionally biased region" description="Polar residues" evidence="3">
    <location>
        <begin position="264"/>
        <end position="280"/>
    </location>
</feature>
<feature type="compositionally biased region" description="Acidic residues" evidence="3">
    <location>
        <begin position="97"/>
        <end position="109"/>
    </location>
</feature>
<feature type="domain" description="YDG" evidence="4">
    <location>
        <begin position="437"/>
        <end position="572"/>
    </location>
</feature>
<dbReference type="GO" id="GO:0005634">
    <property type="term" value="C:nucleus"/>
    <property type="evidence" value="ECO:0007669"/>
    <property type="project" value="UniProtKB-SubCell"/>
</dbReference>
<feature type="compositionally biased region" description="Polar residues" evidence="3">
    <location>
        <begin position="162"/>
        <end position="184"/>
    </location>
</feature>
<evidence type="ECO:0000259" key="4">
    <source>
        <dbReference type="PROSITE" id="PS51015"/>
    </source>
</evidence>
<evidence type="ECO:0000313" key="6">
    <source>
        <dbReference type="Proteomes" id="UP001274830"/>
    </source>
</evidence>
<feature type="region of interest" description="Disordered" evidence="3">
    <location>
        <begin position="575"/>
        <end position="604"/>
    </location>
</feature>
<dbReference type="Proteomes" id="UP001274830">
    <property type="component" value="Unassembled WGS sequence"/>
</dbReference>
<dbReference type="Gene3D" id="2.30.280.10">
    <property type="entry name" value="SRA-YDG"/>
    <property type="match status" value="1"/>
</dbReference>
<feature type="compositionally biased region" description="Basic and acidic residues" evidence="3">
    <location>
        <begin position="575"/>
        <end position="595"/>
    </location>
</feature>
<dbReference type="GO" id="GO:0044027">
    <property type="term" value="P:negative regulation of gene expression via chromosomal CpG island methylation"/>
    <property type="evidence" value="ECO:0007669"/>
    <property type="project" value="TreeGrafter"/>
</dbReference>
<dbReference type="InterPro" id="IPR036987">
    <property type="entry name" value="SRA-YDG_sf"/>
</dbReference>
<dbReference type="SMART" id="SM00466">
    <property type="entry name" value="SRA"/>
    <property type="match status" value="1"/>
</dbReference>
<keyword evidence="1 2" id="KW-0539">Nucleus</keyword>
<dbReference type="InterPro" id="IPR003105">
    <property type="entry name" value="SRA_YDG"/>
</dbReference>
<accession>A0AAE0WM18</accession>
<dbReference type="Pfam" id="PF02182">
    <property type="entry name" value="SAD_SRA"/>
    <property type="match status" value="1"/>
</dbReference>
<name>A0AAE0WM18_9PEZI</name>
<dbReference type="GO" id="GO:0016567">
    <property type="term" value="P:protein ubiquitination"/>
    <property type="evidence" value="ECO:0007669"/>
    <property type="project" value="TreeGrafter"/>
</dbReference>
<gene>
    <name evidence="5" type="primary">UHRF2</name>
    <name evidence="5" type="ORF">LTR78_005992</name>
</gene>
<evidence type="ECO:0000256" key="3">
    <source>
        <dbReference type="SAM" id="MobiDB-lite"/>
    </source>
</evidence>
<dbReference type="EC" id="2.3.2.27" evidence="5"/>
<feature type="compositionally biased region" description="Basic and acidic residues" evidence="3">
    <location>
        <begin position="47"/>
        <end position="60"/>
    </location>
</feature>
<sequence length="604" mass="66258">MSTATSKELQDEQSAGVVANMNAEMDEIKAKAKAAYLLKLRAWQADADARQQEKEEREEAAALSATAAVAHPAQHQPHMSDSDPMSIDGGSPTSLAAEEDDEEEGEVTEEVLSRWQPRKLKSAVPASEGSRSSSMSEASGADVVKQRQSIADTQRVVDRVQAGTTENSRPSPATASKANTEQRPPNNPLAVPKSSSGTSRHEGRVLDETKRSSTSSSRDTIPAKRPSLEDLARIVKKLKQTPQPPPKDSNASAGGLPALKISKKSGTSLKEMSNRVTPEVTTEIAERPPAWYKTLKPMTTRNPDERNAQVLLERLKADVKKAKTSKGDMQQTFENIREELHKLAFEKVSGPLLRTCRALHDVDGLPQLFDASFMGSIKVPWDVQADAEELYNKWCRQIFETDLLRGIIAGKSATKHQEKSVDTIDPAYDGKVSSKFHGNGLLLNGQWWPTQLAAVRDGAHGHTIAGISGTSGEGGYSCIMSGGHDYPDEDHGDWVKYCGTDSTDGSVTEPTHRMLESEKSGKPVRLIRSHNLKSDFAPEIGFRYDGLYKVVGNVNLDGVDSTRQRHQFKLVRLPDQDSIRGKEPGKRPTEQEIKAHKEHKRLRG</sequence>